<reference evidence="3 4" key="1">
    <citation type="submission" date="2019-09" db="EMBL/GenBank/DDBJ databases">
        <title>Bird 10,000 Genomes (B10K) Project - Family phase.</title>
        <authorList>
            <person name="Zhang G."/>
        </authorList>
    </citation>
    <scope>NUCLEOTIDE SEQUENCE [LARGE SCALE GENOMIC DNA]</scope>
    <source>
        <strain evidence="3">B10K-DU-001-43</strain>
        <tissue evidence="3">Muscle</tissue>
    </source>
</reference>
<sequence>LECRAEGNPPPRTRCARHGGTGDGDPHHGDPHHGGPTRARGSRVVSRADAGRYLCRATNRHGVATRNVVVTVECEWGIRGG</sequence>
<dbReference type="Gene3D" id="2.60.40.10">
    <property type="entry name" value="Immunoglobulins"/>
    <property type="match status" value="1"/>
</dbReference>
<dbReference type="InterPro" id="IPR036179">
    <property type="entry name" value="Ig-like_dom_sf"/>
</dbReference>
<feature type="compositionally biased region" description="Basic and acidic residues" evidence="1">
    <location>
        <begin position="24"/>
        <end position="33"/>
    </location>
</feature>
<organism evidence="3 4">
    <name type="scientific">Formicarius rufipectus</name>
    <dbReference type="NCBI Taxonomy" id="1118560"/>
    <lineage>
        <taxon>Eukaryota</taxon>
        <taxon>Metazoa</taxon>
        <taxon>Chordata</taxon>
        <taxon>Craniata</taxon>
        <taxon>Vertebrata</taxon>
        <taxon>Euteleostomi</taxon>
        <taxon>Archelosauria</taxon>
        <taxon>Archosauria</taxon>
        <taxon>Dinosauria</taxon>
        <taxon>Saurischia</taxon>
        <taxon>Theropoda</taxon>
        <taxon>Coelurosauria</taxon>
        <taxon>Aves</taxon>
        <taxon>Neognathae</taxon>
        <taxon>Neoaves</taxon>
        <taxon>Telluraves</taxon>
        <taxon>Australaves</taxon>
        <taxon>Passeriformes</taxon>
        <taxon>Formicariidae</taxon>
        <taxon>Formicarius</taxon>
    </lineage>
</organism>
<evidence type="ECO:0000256" key="1">
    <source>
        <dbReference type="SAM" id="MobiDB-lite"/>
    </source>
</evidence>
<dbReference type="Proteomes" id="UP000520463">
    <property type="component" value="Unassembled WGS sequence"/>
</dbReference>
<accession>A0A7L0NBA4</accession>
<dbReference type="CDD" id="cd00096">
    <property type="entry name" value="Ig"/>
    <property type="match status" value="1"/>
</dbReference>
<protein>
    <submittedName>
        <fullName evidence="3">ICAM5 protein</fullName>
    </submittedName>
</protein>
<feature type="non-terminal residue" evidence="3">
    <location>
        <position position="1"/>
    </location>
</feature>
<evidence type="ECO:0000259" key="2">
    <source>
        <dbReference type="PROSITE" id="PS50835"/>
    </source>
</evidence>
<evidence type="ECO:0000313" key="4">
    <source>
        <dbReference type="Proteomes" id="UP000520463"/>
    </source>
</evidence>
<proteinExistence type="predicted"/>
<dbReference type="SUPFAM" id="SSF48726">
    <property type="entry name" value="Immunoglobulin"/>
    <property type="match status" value="1"/>
</dbReference>
<name>A0A7L0NBA4_9PASS</name>
<dbReference type="InterPro" id="IPR013783">
    <property type="entry name" value="Ig-like_fold"/>
</dbReference>
<feature type="domain" description="Ig-like" evidence="2">
    <location>
        <begin position="1"/>
        <end position="71"/>
    </location>
</feature>
<dbReference type="OrthoDB" id="6250964at2759"/>
<dbReference type="PROSITE" id="PS50835">
    <property type="entry name" value="IG_LIKE"/>
    <property type="match status" value="1"/>
</dbReference>
<dbReference type="AlphaFoldDB" id="A0A7L0NBA4"/>
<dbReference type="EMBL" id="VXAU01002320">
    <property type="protein sequence ID" value="NXK90507.1"/>
    <property type="molecule type" value="Genomic_DNA"/>
</dbReference>
<gene>
    <name evidence="3" type="primary">Icam5</name>
    <name evidence="3" type="ORF">FORRUF_R14859</name>
</gene>
<comment type="caution">
    <text evidence="3">The sequence shown here is derived from an EMBL/GenBank/DDBJ whole genome shotgun (WGS) entry which is preliminary data.</text>
</comment>
<keyword evidence="4" id="KW-1185">Reference proteome</keyword>
<feature type="non-terminal residue" evidence="3">
    <location>
        <position position="81"/>
    </location>
</feature>
<feature type="region of interest" description="Disordered" evidence="1">
    <location>
        <begin position="1"/>
        <end position="45"/>
    </location>
</feature>
<evidence type="ECO:0000313" key="3">
    <source>
        <dbReference type="EMBL" id="NXK90507.1"/>
    </source>
</evidence>
<dbReference type="InterPro" id="IPR007110">
    <property type="entry name" value="Ig-like_dom"/>
</dbReference>